<gene>
    <name evidence="2" type="ORF">ACFQ2J_01865</name>
</gene>
<comment type="caution">
    <text evidence="2">The sequence shown here is derived from an EMBL/GenBank/DDBJ whole genome shotgun (WGS) entry which is preliminary data.</text>
</comment>
<feature type="signal peptide" evidence="1">
    <location>
        <begin position="1"/>
        <end position="23"/>
    </location>
</feature>
<name>A0ABW3KVL9_9BACI</name>
<accession>A0ABW3KVL9</accession>
<evidence type="ECO:0000256" key="1">
    <source>
        <dbReference type="SAM" id="SignalP"/>
    </source>
</evidence>
<protein>
    <recommendedName>
        <fullName evidence="4">Lipoprotein</fullName>
    </recommendedName>
</protein>
<organism evidence="2 3">
    <name type="scientific">Thalassobacillus hwangdonensis</name>
    <dbReference type="NCBI Taxonomy" id="546108"/>
    <lineage>
        <taxon>Bacteria</taxon>
        <taxon>Bacillati</taxon>
        <taxon>Bacillota</taxon>
        <taxon>Bacilli</taxon>
        <taxon>Bacillales</taxon>
        <taxon>Bacillaceae</taxon>
        <taxon>Thalassobacillus</taxon>
    </lineage>
</organism>
<feature type="chain" id="PRO_5046990756" description="Lipoprotein" evidence="1">
    <location>
        <begin position="24"/>
        <end position="239"/>
    </location>
</feature>
<keyword evidence="1" id="KW-0732">Signal</keyword>
<reference evidence="3" key="1">
    <citation type="journal article" date="2019" name="Int. J. Syst. Evol. Microbiol.">
        <title>The Global Catalogue of Microorganisms (GCM) 10K type strain sequencing project: providing services to taxonomists for standard genome sequencing and annotation.</title>
        <authorList>
            <consortium name="The Broad Institute Genomics Platform"/>
            <consortium name="The Broad Institute Genome Sequencing Center for Infectious Disease"/>
            <person name="Wu L."/>
            <person name="Ma J."/>
        </authorList>
    </citation>
    <scope>NUCLEOTIDE SEQUENCE [LARGE SCALE GENOMIC DNA]</scope>
    <source>
        <strain evidence="3">CCUG 56607</strain>
    </source>
</reference>
<evidence type="ECO:0008006" key="4">
    <source>
        <dbReference type="Google" id="ProtNLM"/>
    </source>
</evidence>
<dbReference type="PROSITE" id="PS51257">
    <property type="entry name" value="PROKAR_LIPOPROTEIN"/>
    <property type="match status" value="1"/>
</dbReference>
<evidence type="ECO:0000313" key="3">
    <source>
        <dbReference type="Proteomes" id="UP001596990"/>
    </source>
</evidence>
<dbReference type="Proteomes" id="UP001596990">
    <property type="component" value="Unassembled WGS sequence"/>
</dbReference>
<dbReference type="RefSeq" id="WP_386056060.1">
    <property type="nucleotide sequence ID" value="NZ_JBHTKL010000001.1"/>
</dbReference>
<dbReference type="EMBL" id="JBHTKL010000001">
    <property type="protein sequence ID" value="MFD1017932.1"/>
    <property type="molecule type" value="Genomic_DNA"/>
</dbReference>
<proteinExistence type="predicted"/>
<keyword evidence="3" id="KW-1185">Reference proteome</keyword>
<sequence>MKRFLGLGFICLTLFAGCSSESAANDDDKVIEPELAIEEIDEAPAQEIPSKIQVTLEDEEYNIELDEHPILENYLTTYENTKKVNDQLNFIPLDGEETTHTYLLEFGCLESGCSYLYIDLSEQTSMLLADLSKLVGQYPSPEGRYIAIKFSRGQEAETAHQVSVVDIKNDEWQKITLKTDSENLPSLTAPFLFPIASTVWKSEEELAVTVPEFNQEESFNLQDWKEKGEKTVEAIYEID</sequence>
<evidence type="ECO:0000313" key="2">
    <source>
        <dbReference type="EMBL" id="MFD1017932.1"/>
    </source>
</evidence>